<dbReference type="PROSITE" id="PS50935">
    <property type="entry name" value="SSB"/>
    <property type="match status" value="1"/>
</dbReference>
<dbReference type="Pfam" id="PF00436">
    <property type="entry name" value="SSB"/>
    <property type="match status" value="1"/>
</dbReference>
<organism evidence="5">
    <name type="scientific">Desulfobacca acetoxidans</name>
    <dbReference type="NCBI Taxonomy" id="60893"/>
    <lineage>
        <taxon>Bacteria</taxon>
        <taxon>Pseudomonadati</taxon>
        <taxon>Thermodesulfobacteriota</taxon>
        <taxon>Desulfobaccia</taxon>
        <taxon>Desulfobaccales</taxon>
        <taxon>Desulfobaccaceae</taxon>
        <taxon>Desulfobacca</taxon>
    </lineage>
</organism>
<dbReference type="HAMAP" id="MF_00984">
    <property type="entry name" value="SSB"/>
    <property type="match status" value="1"/>
</dbReference>
<evidence type="ECO:0000256" key="4">
    <source>
        <dbReference type="SAM" id="MobiDB-lite"/>
    </source>
</evidence>
<dbReference type="GO" id="GO:0003697">
    <property type="term" value="F:single-stranded DNA binding"/>
    <property type="evidence" value="ECO:0007669"/>
    <property type="project" value="UniProtKB-UniRule"/>
</dbReference>
<feature type="region of interest" description="Disordered" evidence="4">
    <location>
        <begin position="142"/>
        <end position="181"/>
    </location>
</feature>
<dbReference type="CDD" id="cd04496">
    <property type="entry name" value="SSB_OBF"/>
    <property type="match status" value="1"/>
</dbReference>
<evidence type="ECO:0000256" key="1">
    <source>
        <dbReference type="ARBA" id="ARBA00023125"/>
    </source>
</evidence>
<evidence type="ECO:0000313" key="5">
    <source>
        <dbReference type="EMBL" id="HGF34292.1"/>
    </source>
</evidence>
<dbReference type="NCBIfam" id="TIGR00621">
    <property type="entry name" value="ssb"/>
    <property type="match status" value="1"/>
</dbReference>
<dbReference type="AlphaFoldDB" id="A0A7C3ZBM8"/>
<protein>
    <recommendedName>
        <fullName evidence="2 3">Single-stranded DNA-binding protein</fullName>
        <shortName evidence="2">SSB</shortName>
    </recommendedName>
</protein>
<feature type="compositionally biased region" description="Gly residues" evidence="4">
    <location>
        <begin position="158"/>
        <end position="167"/>
    </location>
</feature>
<dbReference type="InterPro" id="IPR011344">
    <property type="entry name" value="ssDNA-bd"/>
</dbReference>
<dbReference type="InterPro" id="IPR000424">
    <property type="entry name" value="Primosome_PriB/ssb"/>
</dbReference>
<dbReference type="InterPro" id="IPR012340">
    <property type="entry name" value="NA-bd_OB-fold"/>
</dbReference>
<gene>
    <name evidence="5" type="primary">ssb</name>
    <name evidence="5" type="ORF">ENW96_07885</name>
</gene>
<evidence type="ECO:0000256" key="2">
    <source>
        <dbReference type="HAMAP-Rule" id="MF_00984"/>
    </source>
</evidence>
<dbReference type="GO" id="GO:0009295">
    <property type="term" value="C:nucleoid"/>
    <property type="evidence" value="ECO:0007669"/>
    <property type="project" value="TreeGrafter"/>
</dbReference>
<feature type="compositionally biased region" description="Basic residues" evidence="4">
    <location>
        <begin position="169"/>
        <end position="181"/>
    </location>
</feature>
<sequence length="181" mass="20091">MAGRGINKVILIGNLGADPEIRYTANGTAVARLNIATTESYIDKDGNRQEQTEWHRVVAWRKLAEICGQYLSKGKQVYIEGRLRTTSYEKDGVKRYTTEIEAREMLMLGGTGDRTRATVITSRPLPRPRGASRRMIFLFNEKPGRSAPEGQRPARKGGFSGTGGLGRPGKLRNRSHHAVPL</sequence>
<dbReference type="Gene3D" id="2.40.50.140">
    <property type="entry name" value="Nucleic acid-binding proteins"/>
    <property type="match status" value="1"/>
</dbReference>
<keyword evidence="1 2" id="KW-0238">DNA-binding</keyword>
<comment type="subunit">
    <text evidence="2">Homotetramer.</text>
</comment>
<dbReference type="GO" id="GO:0006260">
    <property type="term" value="P:DNA replication"/>
    <property type="evidence" value="ECO:0007669"/>
    <property type="project" value="InterPro"/>
</dbReference>
<evidence type="ECO:0000256" key="3">
    <source>
        <dbReference type="RuleBase" id="RU000524"/>
    </source>
</evidence>
<comment type="caution">
    <text evidence="5">The sequence shown here is derived from an EMBL/GenBank/DDBJ whole genome shotgun (WGS) entry which is preliminary data.</text>
</comment>
<accession>A0A7C3ZBM8</accession>
<reference evidence="5" key="1">
    <citation type="journal article" date="2020" name="mSystems">
        <title>Genome- and Community-Level Interaction Insights into Carbon Utilization and Element Cycling Functions of Hydrothermarchaeota in Hydrothermal Sediment.</title>
        <authorList>
            <person name="Zhou Z."/>
            <person name="Liu Y."/>
            <person name="Xu W."/>
            <person name="Pan J."/>
            <person name="Luo Z.H."/>
            <person name="Li M."/>
        </authorList>
    </citation>
    <scope>NUCLEOTIDE SEQUENCE [LARGE SCALE GENOMIC DNA]</scope>
    <source>
        <strain evidence="5">SpSt-897</strain>
    </source>
</reference>
<name>A0A7C3ZBM8_9BACT</name>
<dbReference type="PANTHER" id="PTHR10302:SF27">
    <property type="entry name" value="SINGLE-STRANDED DNA-BINDING PROTEIN"/>
    <property type="match status" value="1"/>
</dbReference>
<dbReference type="SUPFAM" id="SSF50249">
    <property type="entry name" value="Nucleic acid-binding proteins"/>
    <property type="match status" value="1"/>
</dbReference>
<dbReference type="PANTHER" id="PTHR10302">
    <property type="entry name" value="SINGLE-STRANDED DNA-BINDING PROTEIN"/>
    <property type="match status" value="1"/>
</dbReference>
<dbReference type="EMBL" id="DTMF01000194">
    <property type="protein sequence ID" value="HGF34292.1"/>
    <property type="molecule type" value="Genomic_DNA"/>
</dbReference>
<comment type="caution">
    <text evidence="2">Lacks conserved residue(s) required for the propagation of feature annotation.</text>
</comment>
<proteinExistence type="inferred from homology"/>